<sequence>MKPSISTWTLIFHLFIFANVIFPTNGDVDVNALFNCQDKPKKHQTVAEREAELEAAFTNLEDEGFRYPAEIEREARLLMKQLHLQQCSHLGIVNLLLRNDLSAINQLHYMRIMEGSKSQDKINFVPQDYGKSRKRPTIQVDIPSLENDLSHQPTETVSAHSESSDELSPYSTQNSLDPHFKTSEEKVDVSISSDPVQNESMSTVYSIIGLVISSLCVFILVATTAYFAFKATKKAKYAIEMV</sequence>
<evidence type="ECO:0000313" key="4">
    <source>
        <dbReference type="EMBL" id="UMM44366.1"/>
    </source>
</evidence>
<dbReference type="EMBL" id="CP092625">
    <property type="protein sequence ID" value="UMM44366.1"/>
    <property type="molecule type" value="Genomic_DNA"/>
</dbReference>
<evidence type="ECO:0000256" key="3">
    <source>
        <dbReference type="SAM" id="SignalP"/>
    </source>
</evidence>
<accession>A0AAE9JVI9</accession>
<evidence type="ECO:0000256" key="2">
    <source>
        <dbReference type="SAM" id="Phobius"/>
    </source>
</evidence>
<feature type="chain" id="PRO_5042165905" evidence="3">
    <location>
        <begin position="27"/>
        <end position="242"/>
    </location>
</feature>
<name>A0AAE9JVI9_CAEBR</name>
<dbReference type="Proteomes" id="UP000829354">
    <property type="component" value="Chromosome X"/>
</dbReference>
<keyword evidence="2" id="KW-1133">Transmembrane helix</keyword>
<evidence type="ECO:0000256" key="1">
    <source>
        <dbReference type="SAM" id="MobiDB-lite"/>
    </source>
</evidence>
<proteinExistence type="predicted"/>
<feature type="transmembrane region" description="Helical" evidence="2">
    <location>
        <begin position="204"/>
        <end position="229"/>
    </location>
</feature>
<keyword evidence="2" id="KW-0812">Transmembrane</keyword>
<evidence type="ECO:0000313" key="5">
    <source>
        <dbReference type="Proteomes" id="UP000829354"/>
    </source>
</evidence>
<protein>
    <submittedName>
        <fullName evidence="4">Uncharacterized protein</fullName>
    </submittedName>
</protein>
<dbReference type="AlphaFoldDB" id="A0AAE9JVI9"/>
<feature type="signal peptide" evidence="3">
    <location>
        <begin position="1"/>
        <end position="26"/>
    </location>
</feature>
<keyword evidence="2" id="KW-0472">Membrane</keyword>
<reference evidence="4 5" key="1">
    <citation type="submission" date="2022-04" db="EMBL/GenBank/DDBJ databases">
        <title>Chromosome-level reference genomes for two strains of Caenorhabditis briggsae: an improved platform for comparative genomics.</title>
        <authorList>
            <person name="Stevens L."/>
            <person name="Andersen E."/>
        </authorList>
    </citation>
    <scope>NUCLEOTIDE SEQUENCE [LARGE SCALE GENOMIC DNA]</scope>
    <source>
        <strain evidence="4">VX34</strain>
        <tissue evidence="4">Whole-organism</tissue>
    </source>
</reference>
<gene>
    <name evidence="4" type="ORF">L5515_019525</name>
</gene>
<feature type="region of interest" description="Disordered" evidence="1">
    <location>
        <begin position="143"/>
        <end position="179"/>
    </location>
</feature>
<keyword evidence="5" id="KW-1185">Reference proteome</keyword>
<organism evidence="4 5">
    <name type="scientific">Caenorhabditis briggsae</name>
    <dbReference type="NCBI Taxonomy" id="6238"/>
    <lineage>
        <taxon>Eukaryota</taxon>
        <taxon>Metazoa</taxon>
        <taxon>Ecdysozoa</taxon>
        <taxon>Nematoda</taxon>
        <taxon>Chromadorea</taxon>
        <taxon>Rhabditida</taxon>
        <taxon>Rhabditina</taxon>
        <taxon>Rhabditomorpha</taxon>
        <taxon>Rhabditoidea</taxon>
        <taxon>Rhabditidae</taxon>
        <taxon>Peloderinae</taxon>
        <taxon>Caenorhabditis</taxon>
    </lineage>
</organism>
<feature type="compositionally biased region" description="Polar residues" evidence="1">
    <location>
        <begin position="150"/>
        <end position="161"/>
    </location>
</feature>
<keyword evidence="3" id="KW-0732">Signal</keyword>